<comment type="caution">
    <text evidence="1">The sequence shown here is derived from an EMBL/GenBank/DDBJ whole genome shotgun (WGS) entry which is preliminary data.</text>
</comment>
<dbReference type="Proteomes" id="UP000757890">
    <property type="component" value="Unassembled WGS sequence"/>
</dbReference>
<gene>
    <name evidence="1" type="ORF">HXL70_07565</name>
</gene>
<dbReference type="InterPro" id="IPR032587">
    <property type="entry name" value="DUF4911"/>
</dbReference>
<evidence type="ECO:0000313" key="1">
    <source>
        <dbReference type="EMBL" id="MBF1129881.1"/>
    </source>
</evidence>
<evidence type="ECO:0000313" key="2">
    <source>
        <dbReference type="Proteomes" id="UP000757890"/>
    </source>
</evidence>
<accession>A0A930B8D9</accession>
<dbReference type="Pfam" id="PF16256">
    <property type="entry name" value="DUF4911"/>
    <property type="match status" value="1"/>
</dbReference>
<organism evidence="1 2">
    <name type="scientific">Dialister invisus</name>
    <dbReference type="NCBI Taxonomy" id="218538"/>
    <lineage>
        <taxon>Bacteria</taxon>
        <taxon>Bacillati</taxon>
        <taxon>Bacillota</taxon>
        <taxon>Negativicutes</taxon>
        <taxon>Veillonellales</taxon>
        <taxon>Veillonellaceae</taxon>
        <taxon>Dialister</taxon>
    </lineage>
</organism>
<reference evidence="1" key="1">
    <citation type="submission" date="2020-04" db="EMBL/GenBank/DDBJ databases">
        <title>Deep metagenomics examines the oral microbiome during advanced dental caries in children, revealing novel taxa and co-occurrences with host molecules.</title>
        <authorList>
            <person name="Baker J.L."/>
            <person name="Morton J.T."/>
            <person name="Dinis M."/>
            <person name="Alvarez R."/>
            <person name="Tran N.C."/>
            <person name="Knight R."/>
            <person name="Edlund A."/>
        </authorList>
    </citation>
    <scope>NUCLEOTIDE SEQUENCE</scope>
    <source>
        <strain evidence="1">JCVI_32_bin.14</strain>
    </source>
</reference>
<dbReference type="EMBL" id="JABZMK010000064">
    <property type="protein sequence ID" value="MBF1129881.1"/>
    <property type="molecule type" value="Genomic_DNA"/>
</dbReference>
<dbReference type="RefSeq" id="WP_227137199.1">
    <property type="nucleotide sequence ID" value="NZ_CAJPSS010000027.1"/>
</dbReference>
<dbReference type="AlphaFoldDB" id="A0A930B8D9"/>
<protein>
    <submittedName>
        <fullName evidence="1">DUF4911 domain-containing protein</fullName>
    </submittedName>
</protein>
<proteinExistence type="predicted"/>
<name>A0A930B8D9_9FIRM</name>
<sequence length="77" mass="8742">MDNRVYIEIAPGDVNYVNRIMEGYEYLGILTTIDPRRATCCINATADTRKEVVEILTHLDTEVKILADREEAEAGLR</sequence>